<feature type="compositionally biased region" description="Basic and acidic residues" evidence="1">
    <location>
        <begin position="193"/>
        <end position="204"/>
    </location>
</feature>
<sequence length="426" mass="46484">MKFCDTKPLLGSLPTDRGENGAVGWWEGEKLGRREEQRFTVFISRCVIHCDAESVREESTRPLPLFAPGNLIPSKWVDYSPPTKAHRDRFPEGSLPGFSHVGIVPDDAASGWVFLGISHLPFPCIPALVHTHLASPSSALKTSLKVYCDEISIHIRRCIVFRENDFSFGADSACKYGKSQIESTTARTQSDTGKTRASREDAEMRGSCPRRRVSLHVLSRHLLVGPLGDRNGVVVRLLAPHPGEPGSITGGAAPGFSHVGIVPKDAANRQVFRLCYILASPSSALKTSIAFGCCTILRSACRTKIDLNLALADEVNARLLMVQSDIGRALTVFGAGKENPTAAQHRCNSAPPHSPETVKGHAYLEICSVSETEKRGINKGYIDTRIECAIIFMRCIMYARHLEFPASECSAVASNKAQHRSPVSAW</sequence>
<evidence type="ECO:0000256" key="1">
    <source>
        <dbReference type="SAM" id="MobiDB-lite"/>
    </source>
</evidence>
<accession>A0ABQ9G8I9</accession>
<dbReference type="EMBL" id="JARBHB010000015">
    <property type="protein sequence ID" value="KAJ8867733.1"/>
    <property type="molecule type" value="Genomic_DNA"/>
</dbReference>
<comment type="caution">
    <text evidence="2">The sequence shown here is derived from an EMBL/GenBank/DDBJ whole genome shotgun (WGS) entry which is preliminary data.</text>
</comment>
<proteinExistence type="predicted"/>
<evidence type="ECO:0000313" key="2">
    <source>
        <dbReference type="EMBL" id="KAJ8867733.1"/>
    </source>
</evidence>
<gene>
    <name evidence="2" type="ORF">PR048_031536</name>
</gene>
<feature type="compositionally biased region" description="Polar residues" evidence="1">
    <location>
        <begin position="181"/>
        <end position="192"/>
    </location>
</feature>
<dbReference type="Proteomes" id="UP001159363">
    <property type="component" value="Chromosome 14"/>
</dbReference>
<evidence type="ECO:0000313" key="3">
    <source>
        <dbReference type="Proteomes" id="UP001159363"/>
    </source>
</evidence>
<feature type="region of interest" description="Disordered" evidence="1">
    <location>
        <begin position="181"/>
        <end position="205"/>
    </location>
</feature>
<protein>
    <submittedName>
        <fullName evidence="2">Uncharacterized protein</fullName>
    </submittedName>
</protein>
<reference evidence="2 3" key="1">
    <citation type="submission" date="2023-02" db="EMBL/GenBank/DDBJ databases">
        <title>LHISI_Scaffold_Assembly.</title>
        <authorList>
            <person name="Stuart O.P."/>
            <person name="Cleave R."/>
            <person name="Magrath M.J.L."/>
            <person name="Mikheyev A.S."/>
        </authorList>
    </citation>
    <scope>NUCLEOTIDE SEQUENCE [LARGE SCALE GENOMIC DNA]</scope>
    <source>
        <strain evidence="2">Daus_M_001</strain>
        <tissue evidence="2">Leg muscle</tissue>
    </source>
</reference>
<keyword evidence="3" id="KW-1185">Reference proteome</keyword>
<name>A0ABQ9G8I9_9NEOP</name>
<organism evidence="2 3">
    <name type="scientific">Dryococelus australis</name>
    <dbReference type="NCBI Taxonomy" id="614101"/>
    <lineage>
        <taxon>Eukaryota</taxon>
        <taxon>Metazoa</taxon>
        <taxon>Ecdysozoa</taxon>
        <taxon>Arthropoda</taxon>
        <taxon>Hexapoda</taxon>
        <taxon>Insecta</taxon>
        <taxon>Pterygota</taxon>
        <taxon>Neoptera</taxon>
        <taxon>Polyneoptera</taxon>
        <taxon>Phasmatodea</taxon>
        <taxon>Verophasmatodea</taxon>
        <taxon>Anareolatae</taxon>
        <taxon>Phasmatidae</taxon>
        <taxon>Eurycanthinae</taxon>
        <taxon>Dryococelus</taxon>
    </lineage>
</organism>